<keyword evidence="2" id="KW-0812">Transmembrane</keyword>
<dbReference type="EMBL" id="AHOT01000019">
    <property type="protein sequence ID" value="EIM16151.1"/>
    <property type="molecule type" value="Genomic_DNA"/>
</dbReference>
<feature type="coiled-coil region" evidence="1">
    <location>
        <begin position="386"/>
        <end position="413"/>
    </location>
</feature>
<gene>
    <name evidence="3" type="ORF">PchlO6_1052</name>
</gene>
<reference evidence="3 4" key="1">
    <citation type="journal article" date="2012" name="PLoS Genet.">
        <title>Comparative Genomics of Plant-Associated Pseudomonas spp.: Insights into Diversity and Inheritance of Traits Involved in Multitrophic Interactions.</title>
        <authorList>
            <person name="Loper J.E."/>
            <person name="Hassan K.A."/>
            <person name="Mavrodi D.V."/>
            <person name="Davis E.W.II."/>
            <person name="Lim C.K."/>
            <person name="Shaffer B.T."/>
            <person name="Elbourne L.D."/>
            <person name="Stockwell V.O."/>
            <person name="Hartney S.L."/>
            <person name="Breakwell K."/>
            <person name="Henkels M.D."/>
            <person name="Tetu S.G."/>
            <person name="Rangel L.I."/>
            <person name="Kidarsa T.A."/>
            <person name="Wilson N.L."/>
            <person name="van de Mortel J.E."/>
            <person name="Song C."/>
            <person name="Blumhagen R."/>
            <person name="Radune D."/>
            <person name="Hostetler J.B."/>
            <person name="Brinkac L.M."/>
            <person name="Durkin A.S."/>
            <person name="Kluepfel D.A."/>
            <person name="Wechter W.P."/>
            <person name="Anderson A.J."/>
            <person name="Kim Y.C."/>
            <person name="Pierson L.S.III."/>
            <person name="Pierson E.A."/>
            <person name="Lindow S.E."/>
            <person name="Kobayashi D.Y."/>
            <person name="Raaijmakers J.M."/>
            <person name="Weller D.M."/>
            <person name="Thomashow L.S."/>
            <person name="Allen A.E."/>
            <person name="Paulsen I.T."/>
        </authorList>
    </citation>
    <scope>NUCLEOTIDE SEQUENCE [LARGE SCALE GENOMIC DNA]</scope>
    <source>
        <strain evidence="3 4">O6</strain>
    </source>
</reference>
<keyword evidence="2" id="KW-1133">Transmembrane helix</keyword>
<proteinExistence type="predicted"/>
<organism evidence="3 4">
    <name type="scientific">Pseudomonas chlororaphis O6</name>
    <dbReference type="NCBI Taxonomy" id="1037915"/>
    <lineage>
        <taxon>Bacteria</taxon>
        <taxon>Pseudomonadati</taxon>
        <taxon>Pseudomonadota</taxon>
        <taxon>Gammaproteobacteria</taxon>
        <taxon>Pseudomonadales</taxon>
        <taxon>Pseudomonadaceae</taxon>
        <taxon>Pseudomonas</taxon>
    </lineage>
</organism>
<accession>A0AB33WSS8</accession>
<evidence type="ECO:0000256" key="2">
    <source>
        <dbReference type="SAM" id="Phobius"/>
    </source>
</evidence>
<keyword evidence="1" id="KW-0175">Coiled coil</keyword>
<dbReference type="RefSeq" id="WP_009047114.1">
    <property type="nucleotide sequence ID" value="NZ_CM001490.1"/>
</dbReference>
<name>A0AB33WSS8_9PSED</name>
<evidence type="ECO:0000256" key="1">
    <source>
        <dbReference type="SAM" id="Coils"/>
    </source>
</evidence>
<dbReference type="Proteomes" id="UP000003790">
    <property type="component" value="Chromosome"/>
</dbReference>
<comment type="caution">
    <text evidence="3">The sequence shown here is derived from an EMBL/GenBank/DDBJ whole genome shotgun (WGS) entry which is preliminary data.</text>
</comment>
<dbReference type="AlphaFoldDB" id="A0AB33WSS8"/>
<feature type="transmembrane region" description="Helical" evidence="2">
    <location>
        <begin position="428"/>
        <end position="448"/>
    </location>
</feature>
<keyword evidence="2" id="KW-0472">Membrane</keyword>
<protein>
    <submittedName>
        <fullName evidence="3">Uncharacterized protein</fullName>
    </submittedName>
</protein>
<evidence type="ECO:0000313" key="3">
    <source>
        <dbReference type="EMBL" id="EIM16151.1"/>
    </source>
</evidence>
<sequence length="473" mass="54962">MAIKNMKPVLAYYTRFLYLCVYKFPKLFTYKFKSHFFSYSAQLYNPKKSKAVYQQASLLEGPGQWRSVSIIIPITPTELMSLRKWFHRKEPPYHEDGPESSTPHTEAAIFPVKGLGYIPFNDTHPYDPSRISVKTDAFRSCTITTIELTNSVTYLALDFSLQDRSQTALFNLNTSHIHDYHAFKRLNPFSKNFRIVHSSYYVEELLTQGVNKIVGDAHLVVEKLFKLWGIRAQAHSRITTGRLKSELSDPYINLYASSDYNHYSLISRNPGRQCDYYRDDSGNFSYLYNFESSSLNLDAFFIDNLNDPHDINDCLANYLNLSLIKELWHQYNQCRDDVNPVLSTISQNTSESLQTLLETNIRIERIEEKIEALTPFSDQSYCPSFRTEAEDELKRLVEKIELLKKRIAQRKSLSNDQVQFENLKFNRFYSWIVGGLAFLQVFLAAIVIDWSQSLQSNNPVLNNLKALLRWLQG</sequence>
<evidence type="ECO:0000313" key="4">
    <source>
        <dbReference type="Proteomes" id="UP000003790"/>
    </source>
</evidence>